<feature type="transmembrane region" description="Helical" evidence="1">
    <location>
        <begin position="597"/>
        <end position="619"/>
    </location>
</feature>
<sequence length="626" mass="69689">MHSRLSLLLLVWLFSNFPASAQLRHSSVKLPTLLAEIKKVMQQEHMPGLMLSVVAGDSIIFSGGLGVANVKTGQKIDGKTLFHLNSITKMFIALGILKLVAEHKLHLEDKLSDIAPEVKYQNPWESSHPVRVIHLLEHSTGFDDVHLNMVCNATSTDLTGVAAVQFYQTCLVARWQPGLASSYASPNYTILGYIIEKSTRMPWSQYLQQALLGPLGMRYSDFDLRIKGDQRYARGYRLANGAYIPFPFFVPTGNGAPGALHSCADDMSCYLRFFLNNWKIDGQPWVDSSYLTTMETIHSTAAAKGGLQMGYALGNLTFFHHAKADFRGHAGLGDGFASLINYDRRRRVGYAISNNSGQGMWRVSELIEDFLTQELPPITPATARQVPLSMLEAYQGYYKPVNVWNEQWDFLQRITGGLHVTQYQGKLILKPLFGRADTVSWFAEGLFRQAKKHHASVVLGKLEDGTSFLQAHNTHQLYKKTAYWPVLLQQLGLGLSVLAMGLSLLWALVWSLLAVFNSAIRQRLLVGLLPGLAVCSGLMALRVMTITDSENKIAFNSINPTSLAIFFASLFFGVFAMAGVMLLVRQWSQLSPAWARGVMAFNALFLNCLVVLLWAHGWVGLRTWAL</sequence>
<keyword evidence="2" id="KW-0732">Signal</keyword>
<keyword evidence="1" id="KW-1133">Transmembrane helix</keyword>
<feature type="signal peptide" evidence="2">
    <location>
        <begin position="1"/>
        <end position="21"/>
    </location>
</feature>
<dbReference type="InterPro" id="IPR012338">
    <property type="entry name" value="Beta-lactam/transpept-like"/>
</dbReference>
<dbReference type="Pfam" id="PF00144">
    <property type="entry name" value="Beta-lactamase"/>
    <property type="match status" value="1"/>
</dbReference>
<proteinExistence type="predicted"/>
<keyword evidence="1" id="KW-0472">Membrane</keyword>
<evidence type="ECO:0000313" key="4">
    <source>
        <dbReference type="EMBL" id="MBO2011395.1"/>
    </source>
</evidence>
<dbReference type="Proteomes" id="UP000664369">
    <property type="component" value="Unassembled WGS sequence"/>
</dbReference>
<feature type="domain" description="Beta-lactamase-related" evidence="3">
    <location>
        <begin position="37"/>
        <end position="358"/>
    </location>
</feature>
<feature type="transmembrane region" description="Helical" evidence="1">
    <location>
        <begin position="564"/>
        <end position="585"/>
    </location>
</feature>
<gene>
    <name evidence="4" type="ORF">J4E00_20190</name>
</gene>
<evidence type="ECO:0000259" key="3">
    <source>
        <dbReference type="Pfam" id="PF00144"/>
    </source>
</evidence>
<accession>A0ABS3QL38</accession>
<evidence type="ECO:0000256" key="1">
    <source>
        <dbReference type="SAM" id="Phobius"/>
    </source>
</evidence>
<dbReference type="InterPro" id="IPR001466">
    <property type="entry name" value="Beta-lactam-related"/>
</dbReference>
<name>A0ABS3QL38_9BACT</name>
<dbReference type="PANTHER" id="PTHR46825:SF15">
    <property type="entry name" value="BETA-LACTAMASE-RELATED DOMAIN-CONTAINING PROTEIN"/>
    <property type="match status" value="1"/>
</dbReference>
<evidence type="ECO:0000313" key="5">
    <source>
        <dbReference type="Proteomes" id="UP000664369"/>
    </source>
</evidence>
<dbReference type="InterPro" id="IPR050491">
    <property type="entry name" value="AmpC-like"/>
</dbReference>
<keyword evidence="1" id="KW-0812">Transmembrane</keyword>
<reference evidence="4 5" key="1">
    <citation type="submission" date="2021-03" db="EMBL/GenBank/DDBJ databases">
        <authorList>
            <person name="Kim M.K."/>
        </authorList>
    </citation>
    <scope>NUCLEOTIDE SEQUENCE [LARGE SCALE GENOMIC DNA]</scope>
    <source>
        <strain evidence="4 5">BT442</strain>
    </source>
</reference>
<keyword evidence="5" id="KW-1185">Reference proteome</keyword>
<feature type="transmembrane region" description="Helical" evidence="1">
    <location>
        <begin position="491"/>
        <end position="513"/>
    </location>
</feature>
<protein>
    <submittedName>
        <fullName evidence="4">Beta-lactamase family protein</fullName>
    </submittedName>
</protein>
<dbReference type="PANTHER" id="PTHR46825">
    <property type="entry name" value="D-ALANYL-D-ALANINE-CARBOXYPEPTIDASE/ENDOPEPTIDASE AMPH"/>
    <property type="match status" value="1"/>
</dbReference>
<dbReference type="Gene3D" id="3.40.710.10">
    <property type="entry name" value="DD-peptidase/beta-lactamase superfamily"/>
    <property type="match status" value="1"/>
</dbReference>
<evidence type="ECO:0000256" key="2">
    <source>
        <dbReference type="SAM" id="SignalP"/>
    </source>
</evidence>
<dbReference type="SUPFAM" id="SSF56601">
    <property type="entry name" value="beta-lactamase/transpeptidase-like"/>
    <property type="match status" value="1"/>
</dbReference>
<feature type="chain" id="PRO_5045088763" evidence="2">
    <location>
        <begin position="22"/>
        <end position="626"/>
    </location>
</feature>
<dbReference type="EMBL" id="JAGETZ010000011">
    <property type="protein sequence ID" value="MBO2011395.1"/>
    <property type="molecule type" value="Genomic_DNA"/>
</dbReference>
<dbReference type="RefSeq" id="WP_208177087.1">
    <property type="nucleotide sequence ID" value="NZ_JAGETZ010000011.1"/>
</dbReference>
<comment type="caution">
    <text evidence="4">The sequence shown here is derived from an EMBL/GenBank/DDBJ whole genome shotgun (WGS) entry which is preliminary data.</text>
</comment>
<organism evidence="4 5">
    <name type="scientific">Hymenobacter negativus</name>
    <dbReference type="NCBI Taxonomy" id="2795026"/>
    <lineage>
        <taxon>Bacteria</taxon>
        <taxon>Pseudomonadati</taxon>
        <taxon>Bacteroidota</taxon>
        <taxon>Cytophagia</taxon>
        <taxon>Cytophagales</taxon>
        <taxon>Hymenobacteraceae</taxon>
        <taxon>Hymenobacter</taxon>
    </lineage>
</organism>
<feature type="transmembrane region" description="Helical" evidence="1">
    <location>
        <begin position="525"/>
        <end position="544"/>
    </location>
</feature>